<feature type="compositionally biased region" description="Acidic residues" evidence="1">
    <location>
        <begin position="60"/>
        <end position="70"/>
    </location>
</feature>
<dbReference type="Proteomes" id="UP000243797">
    <property type="component" value="Unassembled WGS sequence"/>
</dbReference>
<evidence type="ECO:0000256" key="2">
    <source>
        <dbReference type="SAM" id="Phobius"/>
    </source>
</evidence>
<feature type="region of interest" description="Disordered" evidence="1">
    <location>
        <begin position="21"/>
        <end position="145"/>
    </location>
</feature>
<keyword evidence="4" id="KW-1185">Reference proteome</keyword>
<gene>
    <name evidence="3" type="ORF">CAC42_6377</name>
</gene>
<feature type="transmembrane region" description="Helical" evidence="2">
    <location>
        <begin position="278"/>
        <end position="311"/>
    </location>
</feature>
<feature type="compositionally biased region" description="Basic and acidic residues" evidence="1">
    <location>
        <begin position="96"/>
        <end position="113"/>
    </location>
</feature>
<comment type="caution">
    <text evidence="3">The sequence shown here is derived from an EMBL/GenBank/DDBJ whole genome shotgun (WGS) entry which is preliminary data.</text>
</comment>
<reference evidence="3 4" key="1">
    <citation type="submission" date="2017-06" db="EMBL/GenBank/DDBJ databases">
        <title>Draft genome sequence of a variant of Elsinoe murrayae.</title>
        <authorList>
            <person name="Cheng Q."/>
        </authorList>
    </citation>
    <scope>NUCLEOTIDE SEQUENCE [LARGE SCALE GENOMIC DNA]</scope>
    <source>
        <strain evidence="3 4">CQ-2017a</strain>
    </source>
</reference>
<keyword evidence="2" id="KW-1133">Transmembrane helix</keyword>
<evidence type="ECO:0000313" key="3">
    <source>
        <dbReference type="EMBL" id="PNS16270.1"/>
    </source>
</evidence>
<feature type="region of interest" description="Disordered" evidence="1">
    <location>
        <begin position="153"/>
        <end position="172"/>
    </location>
</feature>
<keyword evidence="2" id="KW-0472">Membrane</keyword>
<evidence type="ECO:0000313" key="4">
    <source>
        <dbReference type="Proteomes" id="UP000243797"/>
    </source>
</evidence>
<dbReference type="EMBL" id="NKHZ01000058">
    <property type="protein sequence ID" value="PNS16270.1"/>
    <property type="molecule type" value="Genomic_DNA"/>
</dbReference>
<name>A0A2K1QN41_9PEZI</name>
<feature type="transmembrane region" description="Helical" evidence="2">
    <location>
        <begin position="348"/>
        <end position="367"/>
    </location>
</feature>
<protein>
    <recommendedName>
        <fullName evidence="5">Transmembrane protein</fullName>
    </recommendedName>
</protein>
<proteinExistence type="predicted"/>
<feature type="transmembrane region" description="Helical" evidence="2">
    <location>
        <begin position="317"/>
        <end position="341"/>
    </location>
</feature>
<evidence type="ECO:0008006" key="5">
    <source>
        <dbReference type="Google" id="ProtNLM"/>
    </source>
</evidence>
<feature type="compositionally biased region" description="Basic and acidic residues" evidence="1">
    <location>
        <begin position="71"/>
        <end position="81"/>
    </location>
</feature>
<sequence>MPFPSSQCTKHKYNNHIRIRLAPVPRPSTSHGPEHNYPMGVSMTLRRGSRARQTAREGSVDEADGSDDETDPRSDGQRYESDEYFDASEGTTNAGIERRAPDGIGEDSMRFPSEKYYLPVAQDASPNSDTTTTTEGLLPSSRGCDERGLAADRARGDHTGTSPSHHASSFGDYDERFPTAGCHWSRAPGQGKPRYASDGMVPVREMDILDWLDGCLGIMYDSEDEAVCAVGASDDHTEETAEGLEPIDPWRWCDASGLRFTPTRTEYGALERGGTGSLVGIVWTVVCLLLWSVTCLYGGLCTGLGACWGALCDLPVFVASLMVVVGGAGAYAVASTVGLVVRYVWEAVDAVLLVLVVLSLASGYWPVVESPCRDEDGVAM</sequence>
<feature type="compositionally biased region" description="Polar residues" evidence="1">
    <location>
        <begin position="124"/>
        <end position="135"/>
    </location>
</feature>
<dbReference type="InParanoid" id="A0A2K1QN41"/>
<keyword evidence="2" id="KW-0812">Transmembrane</keyword>
<organism evidence="3 4">
    <name type="scientific">Sphaceloma murrayae</name>
    <dbReference type="NCBI Taxonomy" id="2082308"/>
    <lineage>
        <taxon>Eukaryota</taxon>
        <taxon>Fungi</taxon>
        <taxon>Dikarya</taxon>
        <taxon>Ascomycota</taxon>
        <taxon>Pezizomycotina</taxon>
        <taxon>Dothideomycetes</taxon>
        <taxon>Dothideomycetidae</taxon>
        <taxon>Myriangiales</taxon>
        <taxon>Elsinoaceae</taxon>
        <taxon>Sphaceloma</taxon>
    </lineage>
</organism>
<evidence type="ECO:0000256" key="1">
    <source>
        <dbReference type="SAM" id="MobiDB-lite"/>
    </source>
</evidence>
<accession>A0A2K1QN41</accession>
<dbReference type="AlphaFoldDB" id="A0A2K1QN41"/>